<proteinExistence type="inferred from homology"/>
<keyword evidence="16" id="KW-1185">Reference proteome</keyword>
<feature type="transmembrane region" description="Helical" evidence="14">
    <location>
        <begin position="76"/>
        <end position="100"/>
    </location>
</feature>
<evidence type="ECO:0000256" key="13">
    <source>
        <dbReference type="SAM" id="MobiDB-lite"/>
    </source>
</evidence>
<evidence type="ECO:0000256" key="1">
    <source>
        <dbReference type="ARBA" id="ARBA00004141"/>
    </source>
</evidence>
<protein>
    <recommendedName>
        <fullName evidence="17">DUF1211 domain-containing protein</fullName>
    </recommendedName>
</protein>
<dbReference type="GO" id="GO:0015252">
    <property type="term" value="F:proton channel activity"/>
    <property type="evidence" value="ECO:0007669"/>
    <property type="project" value="InterPro"/>
</dbReference>
<keyword evidence="5 14" id="KW-0812">Transmembrane</keyword>
<evidence type="ECO:0000256" key="14">
    <source>
        <dbReference type="SAM" id="Phobius"/>
    </source>
</evidence>
<dbReference type="GO" id="GO:0005267">
    <property type="term" value="F:potassium channel activity"/>
    <property type="evidence" value="ECO:0007669"/>
    <property type="project" value="UniProtKB-KW"/>
</dbReference>
<evidence type="ECO:0000256" key="11">
    <source>
        <dbReference type="ARBA" id="ARBA00023303"/>
    </source>
</evidence>
<feature type="transmembrane region" description="Helical" evidence="14">
    <location>
        <begin position="44"/>
        <end position="64"/>
    </location>
</feature>
<accession>A0A6S7BAZ0</accession>
<keyword evidence="7" id="KW-0630">Potassium</keyword>
<evidence type="ECO:0000256" key="2">
    <source>
        <dbReference type="ARBA" id="ARBA00006920"/>
    </source>
</evidence>
<evidence type="ECO:0000256" key="5">
    <source>
        <dbReference type="ARBA" id="ARBA00022692"/>
    </source>
</evidence>
<dbReference type="GO" id="GO:0016020">
    <property type="term" value="C:membrane"/>
    <property type="evidence" value="ECO:0007669"/>
    <property type="project" value="UniProtKB-SubCell"/>
</dbReference>
<feature type="compositionally biased region" description="Low complexity" evidence="13">
    <location>
        <begin position="276"/>
        <end position="298"/>
    </location>
</feature>
<evidence type="ECO:0000256" key="8">
    <source>
        <dbReference type="ARBA" id="ARBA00022989"/>
    </source>
</evidence>
<evidence type="ECO:0000256" key="7">
    <source>
        <dbReference type="ARBA" id="ARBA00022958"/>
    </source>
</evidence>
<dbReference type="Proteomes" id="UP000494365">
    <property type="component" value="Unassembled WGS sequence"/>
</dbReference>
<evidence type="ECO:0000256" key="12">
    <source>
        <dbReference type="ARBA" id="ARBA00034430"/>
    </source>
</evidence>
<evidence type="ECO:0000256" key="9">
    <source>
        <dbReference type="ARBA" id="ARBA00023065"/>
    </source>
</evidence>
<evidence type="ECO:0000256" key="6">
    <source>
        <dbReference type="ARBA" id="ARBA00022826"/>
    </source>
</evidence>
<feature type="transmembrane region" description="Helical" evidence="14">
    <location>
        <begin position="153"/>
        <end position="186"/>
    </location>
</feature>
<organism evidence="15 16">
    <name type="scientific">Paraburkholderia ultramafica</name>
    <dbReference type="NCBI Taxonomy" id="1544867"/>
    <lineage>
        <taxon>Bacteria</taxon>
        <taxon>Pseudomonadati</taxon>
        <taxon>Pseudomonadota</taxon>
        <taxon>Betaproteobacteria</taxon>
        <taxon>Burkholderiales</taxon>
        <taxon>Burkholderiaceae</taxon>
        <taxon>Paraburkholderia</taxon>
    </lineage>
</organism>
<dbReference type="EMBL" id="CADIKK010000016">
    <property type="protein sequence ID" value="CAB3793218.1"/>
    <property type="molecule type" value="Genomic_DNA"/>
</dbReference>
<evidence type="ECO:0000313" key="15">
    <source>
        <dbReference type="EMBL" id="CAB3793218.1"/>
    </source>
</evidence>
<feature type="transmembrane region" description="Helical" evidence="14">
    <location>
        <begin position="12"/>
        <end position="32"/>
    </location>
</feature>
<evidence type="ECO:0008006" key="17">
    <source>
        <dbReference type="Google" id="ProtNLM"/>
    </source>
</evidence>
<comment type="catalytic activity">
    <reaction evidence="12">
        <text>K(+)(in) = K(+)(out)</text>
        <dbReference type="Rhea" id="RHEA:29463"/>
        <dbReference type="ChEBI" id="CHEBI:29103"/>
    </reaction>
</comment>
<comment type="similarity">
    <text evidence="2">Belongs to the TMEM175 family.</text>
</comment>
<keyword evidence="10 14" id="KW-0472">Membrane</keyword>
<evidence type="ECO:0000313" key="16">
    <source>
        <dbReference type="Proteomes" id="UP000494365"/>
    </source>
</evidence>
<feature type="transmembrane region" description="Helical" evidence="14">
    <location>
        <begin position="106"/>
        <end position="127"/>
    </location>
</feature>
<evidence type="ECO:0000256" key="4">
    <source>
        <dbReference type="ARBA" id="ARBA00022538"/>
    </source>
</evidence>
<keyword evidence="11" id="KW-0407">Ion channel</keyword>
<keyword evidence="4" id="KW-0633">Potassium transport</keyword>
<dbReference type="RefSeq" id="WP_175150878.1">
    <property type="nucleotide sequence ID" value="NZ_CADIKK010000016.1"/>
</dbReference>
<name>A0A6S7BAZ0_9BURK</name>
<reference evidence="15 16" key="1">
    <citation type="submission" date="2020-04" db="EMBL/GenBank/DDBJ databases">
        <authorList>
            <person name="De Canck E."/>
        </authorList>
    </citation>
    <scope>NUCLEOTIDE SEQUENCE [LARGE SCALE GENOMIC DNA]</scope>
    <source>
        <strain evidence="15 16">LMG 28614</strain>
    </source>
</reference>
<keyword evidence="6" id="KW-0631">Potassium channel</keyword>
<dbReference type="AlphaFoldDB" id="A0A6S7BAZ0"/>
<keyword evidence="3" id="KW-0813">Transport</keyword>
<gene>
    <name evidence="15" type="ORF">LMG28614_03674</name>
</gene>
<keyword evidence="8 14" id="KW-1133">Transmembrane helix</keyword>
<feature type="region of interest" description="Disordered" evidence="13">
    <location>
        <begin position="275"/>
        <end position="304"/>
    </location>
</feature>
<sequence>MYEVKLTAERLTAFSDAVFAVIVTIMVLELKAPDQPAFSDLWPLWPMAVSYAVSYLFIVIIWINHHHLMRFAGAPTLGFIWINFIHLFLVSLLPFATTWVARTQLASAPVVFYAGLFVCIDIAYNVFEGRILSSADAGQIPTRMRRAARSRSLVVLAGFALAVLVAIVAPRVAFGVICGSLMLTFGQMSPLSGRDRASAAAAVKTRPSSAANPLKVTNRSLRREPVVSSKPAGYLALPRQLPAYSMRAFAGAPATSAAARRAAIRAAGTLYDAGFAPDRNPAQAARADRAPPAAATRRQLIHSR</sequence>
<dbReference type="InterPro" id="IPR010617">
    <property type="entry name" value="TMEM175-like"/>
</dbReference>
<evidence type="ECO:0000256" key="10">
    <source>
        <dbReference type="ARBA" id="ARBA00023136"/>
    </source>
</evidence>
<keyword evidence="9" id="KW-0406">Ion transport</keyword>
<dbReference type="Pfam" id="PF06736">
    <property type="entry name" value="TMEM175"/>
    <property type="match status" value="1"/>
</dbReference>
<evidence type="ECO:0000256" key="3">
    <source>
        <dbReference type="ARBA" id="ARBA00022448"/>
    </source>
</evidence>
<comment type="subcellular location">
    <subcellularLocation>
        <location evidence="1">Membrane</location>
        <topology evidence="1">Multi-pass membrane protein</topology>
    </subcellularLocation>
</comment>